<evidence type="ECO:0008006" key="4">
    <source>
        <dbReference type="Google" id="ProtNLM"/>
    </source>
</evidence>
<dbReference type="EMBL" id="JAFNEN010000169">
    <property type="protein sequence ID" value="KAG8191002.1"/>
    <property type="molecule type" value="Genomic_DNA"/>
</dbReference>
<organism evidence="2 3">
    <name type="scientific">Oedothorax gibbosus</name>
    <dbReference type="NCBI Taxonomy" id="931172"/>
    <lineage>
        <taxon>Eukaryota</taxon>
        <taxon>Metazoa</taxon>
        <taxon>Ecdysozoa</taxon>
        <taxon>Arthropoda</taxon>
        <taxon>Chelicerata</taxon>
        <taxon>Arachnida</taxon>
        <taxon>Araneae</taxon>
        <taxon>Araneomorphae</taxon>
        <taxon>Entelegynae</taxon>
        <taxon>Araneoidea</taxon>
        <taxon>Linyphiidae</taxon>
        <taxon>Erigoninae</taxon>
        <taxon>Oedothorax</taxon>
    </lineage>
</organism>
<dbReference type="InterPro" id="IPR036397">
    <property type="entry name" value="RNaseH_sf"/>
</dbReference>
<keyword evidence="3" id="KW-1185">Reference proteome</keyword>
<evidence type="ECO:0000313" key="3">
    <source>
        <dbReference type="Proteomes" id="UP000827092"/>
    </source>
</evidence>
<dbReference type="Proteomes" id="UP000827092">
    <property type="component" value="Unassembled WGS sequence"/>
</dbReference>
<evidence type="ECO:0000313" key="2">
    <source>
        <dbReference type="EMBL" id="KAG8191002.1"/>
    </source>
</evidence>
<evidence type="ECO:0000256" key="1">
    <source>
        <dbReference type="SAM" id="MobiDB-lite"/>
    </source>
</evidence>
<gene>
    <name evidence="2" type="ORF">JTE90_010860</name>
</gene>
<accession>A0AAV6V3L7</accession>
<name>A0AAV6V3L7_9ARAC</name>
<comment type="caution">
    <text evidence="2">The sequence shown here is derived from an EMBL/GenBank/DDBJ whole genome shotgun (WGS) entry which is preliminary data.</text>
</comment>
<proteinExistence type="predicted"/>
<dbReference type="InterPro" id="IPR012337">
    <property type="entry name" value="RNaseH-like_sf"/>
</dbReference>
<reference evidence="2 3" key="1">
    <citation type="journal article" date="2022" name="Nat. Ecol. Evol.">
        <title>A masculinizing supergene underlies an exaggerated male reproductive morph in a spider.</title>
        <authorList>
            <person name="Hendrickx F."/>
            <person name="De Corte Z."/>
            <person name="Sonet G."/>
            <person name="Van Belleghem S.M."/>
            <person name="Kostlbacher S."/>
            <person name="Vangestel C."/>
        </authorList>
    </citation>
    <scope>NUCLEOTIDE SEQUENCE [LARGE SCALE GENOMIC DNA]</scope>
    <source>
        <strain evidence="2">W744_W776</strain>
    </source>
</reference>
<dbReference type="AlphaFoldDB" id="A0AAV6V3L7"/>
<protein>
    <recommendedName>
        <fullName evidence="4">Integrase catalytic domain-containing protein</fullName>
    </recommendedName>
</protein>
<dbReference type="Gene3D" id="3.30.420.10">
    <property type="entry name" value="Ribonuclease H-like superfamily/Ribonuclease H"/>
    <property type="match status" value="1"/>
</dbReference>
<feature type="region of interest" description="Disordered" evidence="1">
    <location>
        <begin position="1"/>
        <end position="21"/>
    </location>
</feature>
<sequence length="110" mass="12101">MSRNGIAHIGTAPYHPNSNGIAEQAVRTTKSALKKITEDNFAHCWQDSSSPTGAHLQQPRADPLLKTCLVDRCADLLQETGNSTKKQGPCYTSVYAGRELVWARNFGRML</sequence>
<dbReference type="GO" id="GO:0003676">
    <property type="term" value="F:nucleic acid binding"/>
    <property type="evidence" value="ECO:0007669"/>
    <property type="project" value="InterPro"/>
</dbReference>
<dbReference type="SUPFAM" id="SSF53098">
    <property type="entry name" value="Ribonuclease H-like"/>
    <property type="match status" value="1"/>
</dbReference>